<reference evidence="12" key="2">
    <citation type="submission" date="2019-03" db="EMBL/GenBank/DDBJ databases">
        <authorList>
            <person name="Bender A."/>
            <person name="Siliciano R."/>
        </authorList>
    </citation>
    <scope>NUCLEOTIDE SEQUENCE</scope>
    <source>
        <strain evidence="12">E14B06</strain>
    </source>
</reference>
<evidence type="ECO:0000256" key="10">
    <source>
        <dbReference type="RuleBase" id="RU003311"/>
    </source>
</evidence>
<reference evidence="12" key="1">
    <citation type="journal article" date="2019" name="Cell Host Microbe">
        <title>The Landscape of Persistent Viral Genomes in ART-Treated SIV, SHIV, and HIV-2 Infections.</title>
        <authorList>
            <person name="Bender A.M."/>
            <person name="Simonetti F.R."/>
            <person name="Kumar M.R."/>
            <person name="Fray E.J."/>
            <person name="Bruner K.M."/>
            <person name="Timmons A.E."/>
            <person name="Tai K.Y."/>
            <person name="Jenike K.M."/>
            <person name="Antar A.A.R."/>
            <person name="Liu P.T."/>
            <person name="Ho Y.C."/>
            <person name="Raugi D.N."/>
            <person name="Seydi M."/>
            <person name="Gottlieb G.S."/>
            <person name="Okoye A.A."/>
            <person name="Del Prete G.Q."/>
            <person name="Picker L.J."/>
            <person name="Mankowski J.L."/>
            <person name="Lifson J.D."/>
            <person name="Siliciano J.D."/>
            <person name="Laird G.M."/>
            <person name="Barouch D.H."/>
            <person name="Clements J.E."/>
            <person name="Siliciano R.F."/>
        </authorList>
    </citation>
    <scope>NUCLEOTIDE SEQUENCE</scope>
    <source>
        <strain evidence="12">E14B06</strain>
    </source>
</reference>
<dbReference type="InterPro" id="IPR001831">
    <property type="entry name" value="IV_Tat"/>
</dbReference>
<evidence type="ECO:0000313" key="12">
    <source>
        <dbReference type="EMBL" id="QLK13577.1"/>
    </source>
</evidence>
<feature type="compositionally biased region" description="Low complexity" evidence="11">
    <location>
        <begin position="91"/>
        <end position="104"/>
    </location>
</feature>
<evidence type="ECO:0000256" key="8">
    <source>
        <dbReference type="ARBA" id="ARBA00023159"/>
    </source>
</evidence>
<evidence type="ECO:0000256" key="5">
    <source>
        <dbReference type="ARBA" id="ARBA00022581"/>
    </source>
</evidence>
<comment type="similarity">
    <text evidence="2 10">Belongs to the lentiviruses Tat family.</text>
</comment>
<feature type="region of interest" description="Disordered" evidence="11">
    <location>
        <begin position="78"/>
        <end position="131"/>
    </location>
</feature>
<evidence type="ECO:0000256" key="6">
    <source>
        <dbReference type="ARBA" id="ARBA00022884"/>
    </source>
</evidence>
<evidence type="ECO:0000256" key="4">
    <source>
        <dbReference type="ARBA" id="ARBA00022562"/>
    </source>
</evidence>
<keyword evidence="8 10" id="KW-0010">Activator</keyword>
<organism evidence="12">
    <name type="scientific">Simian immunodeficiency virus</name>
    <name type="common">SIV</name>
    <dbReference type="NCBI Taxonomy" id="11723"/>
    <lineage>
        <taxon>Viruses</taxon>
        <taxon>Riboviria</taxon>
        <taxon>Pararnavirae</taxon>
        <taxon>Artverviricota</taxon>
        <taxon>Revtraviricetes</taxon>
        <taxon>Ortervirales</taxon>
        <taxon>Retroviridae</taxon>
        <taxon>Orthoretrovirinae</taxon>
        <taxon>Lentivirus</taxon>
        <taxon>Lentivirus simimdef</taxon>
    </lineage>
</organism>
<comment type="subcellular location">
    <subcellularLocation>
        <location evidence="1 10">Host nucleus</location>
        <location evidence="1 10">Host nucleolus</location>
    </subcellularLocation>
</comment>
<keyword evidence="5" id="KW-0945">Host-virus interaction</keyword>
<dbReference type="InterPro" id="IPR036963">
    <property type="entry name" value="Tat_dom_sf"/>
</dbReference>
<dbReference type="GO" id="GO:0050434">
    <property type="term" value="P:positive regulation of viral transcription"/>
    <property type="evidence" value="ECO:0007669"/>
    <property type="project" value="InterPro"/>
</dbReference>
<feature type="compositionally biased region" description="Basic residues" evidence="11">
    <location>
        <begin position="79"/>
        <end position="90"/>
    </location>
</feature>
<dbReference type="GO" id="GO:0003723">
    <property type="term" value="F:RNA binding"/>
    <property type="evidence" value="ECO:0007669"/>
    <property type="project" value="UniProtKB-KW"/>
</dbReference>
<evidence type="ECO:0000256" key="11">
    <source>
        <dbReference type="SAM" id="MobiDB-lite"/>
    </source>
</evidence>
<dbReference type="Pfam" id="PF00539">
    <property type="entry name" value="Tat"/>
    <property type="match status" value="1"/>
</dbReference>
<protein>
    <recommendedName>
        <fullName evidence="3 10">Protein Tat</fullName>
    </recommendedName>
</protein>
<sequence>METPLREQKNSLKSSNEHSSCISETDTATPKSANLKKKILSQLYRPLKAYYNTYYCKKCYYHCQFYFLKKNLKIYYKQSQKKKKTPKKTKTNTSSTSNNRPISNRTRHCQPKKAKKKKVKKAVKTTPSLNK</sequence>
<evidence type="ECO:0000256" key="2">
    <source>
        <dbReference type="ARBA" id="ARBA00009398"/>
    </source>
</evidence>
<feature type="region of interest" description="Disordered" evidence="11">
    <location>
        <begin position="1"/>
        <end position="35"/>
    </location>
</feature>
<evidence type="ECO:0000256" key="7">
    <source>
        <dbReference type="ARBA" id="ARBA00023015"/>
    </source>
</evidence>
<keyword evidence="6 10" id="KW-0694">RNA-binding</keyword>
<evidence type="ECO:0000256" key="3">
    <source>
        <dbReference type="ARBA" id="ARBA00022376"/>
    </source>
</evidence>
<proteinExistence type="inferred from homology"/>
<accession>A0A7D6CM12</accession>
<dbReference type="Gene3D" id="4.10.20.10">
    <property type="entry name" value="Tat domain"/>
    <property type="match status" value="1"/>
</dbReference>
<feature type="compositionally biased region" description="Basic residues" evidence="11">
    <location>
        <begin position="105"/>
        <end position="123"/>
    </location>
</feature>
<dbReference type="EMBL" id="MK686452">
    <property type="protein sequence ID" value="QLK13577.1"/>
    <property type="molecule type" value="Genomic_DNA"/>
</dbReference>
<dbReference type="GO" id="GO:0044196">
    <property type="term" value="C:host cell nucleolus"/>
    <property type="evidence" value="ECO:0007669"/>
    <property type="project" value="UniProtKB-SubCell"/>
</dbReference>
<gene>
    <name evidence="12" type="primary">tat</name>
</gene>
<evidence type="ECO:0000256" key="1">
    <source>
        <dbReference type="ARBA" id="ARBA00004307"/>
    </source>
</evidence>
<dbReference type="GO" id="GO:0001070">
    <property type="term" value="F:RNA-binding transcription regulator activity"/>
    <property type="evidence" value="ECO:0007669"/>
    <property type="project" value="InterPro"/>
</dbReference>
<feature type="compositionally biased region" description="Polar residues" evidence="11">
    <location>
        <begin position="11"/>
        <end position="32"/>
    </location>
</feature>
<name>A0A7D6CM12_SIV</name>
<keyword evidence="7 10" id="KW-0805">Transcription regulation</keyword>
<keyword evidence="9 10" id="KW-0804">Transcription</keyword>
<keyword evidence="4 10" id="KW-1048">Host nucleus</keyword>
<organismHost>
    <name type="scientific">Cercopithecidae</name>
    <name type="common">Old World monkeys</name>
    <dbReference type="NCBI Taxonomy" id="9527"/>
</organismHost>
<organismHost>
    <name type="scientific">Pan troglodytes</name>
    <name type="common">Chimpanzee</name>
    <dbReference type="NCBI Taxonomy" id="9598"/>
</organismHost>
<feature type="compositionally biased region" description="Basic and acidic residues" evidence="11">
    <location>
        <begin position="1"/>
        <end position="10"/>
    </location>
</feature>
<evidence type="ECO:0000256" key="9">
    <source>
        <dbReference type="ARBA" id="ARBA00023163"/>
    </source>
</evidence>